<organism evidence="1 2">
    <name type="scientific">Leucogyrophana mollusca</name>
    <dbReference type="NCBI Taxonomy" id="85980"/>
    <lineage>
        <taxon>Eukaryota</taxon>
        <taxon>Fungi</taxon>
        <taxon>Dikarya</taxon>
        <taxon>Basidiomycota</taxon>
        <taxon>Agaricomycotina</taxon>
        <taxon>Agaricomycetes</taxon>
        <taxon>Agaricomycetidae</taxon>
        <taxon>Boletales</taxon>
        <taxon>Boletales incertae sedis</taxon>
        <taxon>Leucogyrophana</taxon>
    </lineage>
</organism>
<protein>
    <submittedName>
        <fullName evidence="1">Uncharacterized protein</fullName>
    </submittedName>
</protein>
<dbReference type="Proteomes" id="UP000790709">
    <property type="component" value="Unassembled WGS sequence"/>
</dbReference>
<sequence length="271" mass="29257">MASPDRAAELREALVAIKDQVNQAASGRAATLLAVSKFKPASDIRVLYDNDHRDFGENYVDQLVEKAKELPSDIRWHFIGAIQSKWKDLARIPNIYAIQTVTSVKAATKLNEFLPAERTTPLNVLLQVNTSGEDVKAGLAPLASTEEAPASTLAQLAVHIVTKCPRLRLQGIMTIGSLTESLRADGLNADFETLKQTGAVLELVIRAQGKCADGSFEGGHGDTQVHPWGQDGRLLLSMGMSNDYVTALKAGSDIVRVGTAIFGERHKKGES</sequence>
<evidence type="ECO:0000313" key="1">
    <source>
        <dbReference type="EMBL" id="KAH7928296.1"/>
    </source>
</evidence>
<accession>A0ACB8BQT8</accession>
<keyword evidence="2" id="KW-1185">Reference proteome</keyword>
<proteinExistence type="predicted"/>
<evidence type="ECO:0000313" key="2">
    <source>
        <dbReference type="Proteomes" id="UP000790709"/>
    </source>
</evidence>
<comment type="caution">
    <text evidence="1">The sequence shown here is derived from an EMBL/GenBank/DDBJ whole genome shotgun (WGS) entry which is preliminary data.</text>
</comment>
<gene>
    <name evidence="1" type="ORF">BV22DRAFT_1059376</name>
</gene>
<dbReference type="EMBL" id="MU266355">
    <property type="protein sequence ID" value="KAH7928296.1"/>
    <property type="molecule type" value="Genomic_DNA"/>
</dbReference>
<name>A0ACB8BQT8_9AGAM</name>
<reference evidence="1" key="1">
    <citation type="journal article" date="2021" name="New Phytol.">
        <title>Evolutionary innovations through gain and loss of genes in the ectomycorrhizal Boletales.</title>
        <authorList>
            <person name="Wu G."/>
            <person name="Miyauchi S."/>
            <person name="Morin E."/>
            <person name="Kuo A."/>
            <person name="Drula E."/>
            <person name="Varga T."/>
            <person name="Kohler A."/>
            <person name="Feng B."/>
            <person name="Cao Y."/>
            <person name="Lipzen A."/>
            <person name="Daum C."/>
            <person name="Hundley H."/>
            <person name="Pangilinan J."/>
            <person name="Johnson J."/>
            <person name="Barry K."/>
            <person name="LaButti K."/>
            <person name="Ng V."/>
            <person name="Ahrendt S."/>
            <person name="Min B."/>
            <person name="Choi I.G."/>
            <person name="Park H."/>
            <person name="Plett J.M."/>
            <person name="Magnuson J."/>
            <person name="Spatafora J.W."/>
            <person name="Nagy L.G."/>
            <person name="Henrissat B."/>
            <person name="Grigoriev I.V."/>
            <person name="Yang Z.L."/>
            <person name="Xu J."/>
            <person name="Martin F.M."/>
        </authorList>
    </citation>
    <scope>NUCLEOTIDE SEQUENCE</scope>
    <source>
        <strain evidence="1">KUC20120723A-06</strain>
    </source>
</reference>